<feature type="domain" description="Novel STAND NTPase 3" evidence="2">
    <location>
        <begin position="275"/>
        <end position="435"/>
    </location>
</feature>
<dbReference type="KEGG" id="cvn:111102103"/>
<gene>
    <name evidence="4" type="primary">LOC111102103</name>
</gene>
<dbReference type="OrthoDB" id="6150839at2759"/>
<feature type="domain" description="DZIP3-like HEPN" evidence="1">
    <location>
        <begin position="76"/>
        <end position="212"/>
    </location>
</feature>
<sequence length="648" mass="76039">MGNSVSRQSYGGPQVSYSGFVSDVQFGTTPEHVNFSRITRLILDICNDAMRKLIQSKIGKGELLLTRKIDSCKQDIQGHLNASQTKIIFPQNNGLVKYDLLDITLMYTIVRNIFHEEIEPNSKSNRRWGKTTYANDTSLLAAIETIRLRRNDFFAHATSAKLKDSDFNKIWNDLETSVIKLSDYIDSSVSSVNYREAMRNLKTSSINPEIEQLSKKLLELECKCYRVDGKEKAGSTSEFEDLLNIRRRYYDFRPSLQDSDVNIVQTEAFLAHKFFVETRMFQTAEQFLEKHKIIILVGKEGSGKTEMAVHLMFKYYERPDFVVRKLISDPREYLQRFNIKENTLIFIDDVFEHCEGVLSEWWKTFNFVQEMVRPDTQKNKQCKVHTIFTTRPQKMNDAICKKKYKHPFLDRYSLDIDLKEPLNDFEKKTILLRKIEYASVVQQLDKISFTDQELEDILKSSSPIGFPLCAKLYACDKNYRKDGVSFFSNPQKYVLSVVKSIMKSDSRRKTEVLFVLILIHQIQNKPLHYRQAETSWEILCELQCTDILKLKEHDVKDLEDVVQDHRDYVKESDEHELQFIHPSVLEAVKQYFFETYRVKALEILPLPILFQNMQKEHGDSLEDEETLVNFICRLEREIVRVRRKENKK</sequence>
<evidence type="ECO:0000259" key="1">
    <source>
        <dbReference type="Pfam" id="PF18738"/>
    </source>
</evidence>
<dbReference type="InterPro" id="IPR027417">
    <property type="entry name" value="P-loop_NTPase"/>
</dbReference>
<dbReference type="InterPro" id="IPR041249">
    <property type="entry name" value="HEPN_DZIP3"/>
</dbReference>
<protein>
    <submittedName>
        <fullName evidence="4">Uncharacterized protein LOC111102103</fullName>
    </submittedName>
</protein>
<evidence type="ECO:0000313" key="4">
    <source>
        <dbReference type="RefSeq" id="XP_022290463.1"/>
    </source>
</evidence>
<dbReference type="Pfam" id="PF20720">
    <property type="entry name" value="nSTAND3"/>
    <property type="match status" value="1"/>
</dbReference>
<name>A0A8B8AIT4_CRAVI</name>
<dbReference type="GeneID" id="111102103"/>
<dbReference type="SUPFAM" id="SSF52540">
    <property type="entry name" value="P-loop containing nucleoside triphosphate hydrolases"/>
    <property type="match status" value="1"/>
</dbReference>
<dbReference type="RefSeq" id="XP_022290463.1">
    <property type="nucleotide sequence ID" value="XM_022434755.1"/>
</dbReference>
<dbReference type="Proteomes" id="UP000694844">
    <property type="component" value="Chromosome 6"/>
</dbReference>
<reference evidence="4" key="1">
    <citation type="submission" date="2025-08" db="UniProtKB">
        <authorList>
            <consortium name="RefSeq"/>
        </authorList>
    </citation>
    <scope>IDENTIFICATION</scope>
    <source>
        <tissue evidence="4">Whole sample</tissue>
    </source>
</reference>
<dbReference type="InterPro" id="IPR049050">
    <property type="entry name" value="nSTAND3"/>
</dbReference>
<evidence type="ECO:0000259" key="2">
    <source>
        <dbReference type="Pfam" id="PF20720"/>
    </source>
</evidence>
<dbReference type="AlphaFoldDB" id="A0A8B8AIT4"/>
<organism evidence="3 4">
    <name type="scientific">Crassostrea virginica</name>
    <name type="common">Eastern oyster</name>
    <dbReference type="NCBI Taxonomy" id="6565"/>
    <lineage>
        <taxon>Eukaryota</taxon>
        <taxon>Metazoa</taxon>
        <taxon>Spiralia</taxon>
        <taxon>Lophotrochozoa</taxon>
        <taxon>Mollusca</taxon>
        <taxon>Bivalvia</taxon>
        <taxon>Autobranchia</taxon>
        <taxon>Pteriomorphia</taxon>
        <taxon>Ostreida</taxon>
        <taxon>Ostreoidea</taxon>
        <taxon>Ostreidae</taxon>
        <taxon>Crassostrea</taxon>
    </lineage>
</organism>
<evidence type="ECO:0000313" key="3">
    <source>
        <dbReference type="Proteomes" id="UP000694844"/>
    </source>
</evidence>
<accession>A0A8B8AIT4</accession>
<dbReference type="Pfam" id="PF18738">
    <property type="entry name" value="HEPN_DZIP3"/>
    <property type="match status" value="1"/>
</dbReference>
<proteinExistence type="predicted"/>
<keyword evidence="3" id="KW-1185">Reference proteome</keyword>